<dbReference type="OrthoDB" id="4062651at2759"/>
<dbReference type="STRING" id="1344416.A0A139ARD2"/>
<accession>A0A139ARD2</accession>
<evidence type="ECO:0000259" key="4">
    <source>
        <dbReference type="PROSITE" id="PS50011"/>
    </source>
</evidence>
<dbReference type="InterPro" id="IPR000719">
    <property type="entry name" value="Prot_kinase_dom"/>
</dbReference>
<dbReference type="PANTHER" id="PTHR24346">
    <property type="entry name" value="MAP/MICROTUBULE AFFINITY-REGULATING KINASE"/>
    <property type="match status" value="1"/>
</dbReference>
<evidence type="ECO:0000256" key="2">
    <source>
        <dbReference type="ARBA" id="ARBA00022840"/>
    </source>
</evidence>
<protein>
    <submittedName>
        <fullName evidence="5">Kinase-like protein</fullName>
    </submittedName>
</protein>
<dbReference type="InterPro" id="IPR011009">
    <property type="entry name" value="Kinase-like_dom_sf"/>
</dbReference>
<dbReference type="AlphaFoldDB" id="A0A139ARD2"/>
<dbReference type="Pfam" id="PF00069">
    <property type="entry name" value="Pkinase"/>
    <property type="match status" value="1"/>
</dbReference>
<feature type="region of interest" description="Disordered" evidence="3">
    <location>
        <begin position="229"/>
        <end position="356"/>
    </location>
</feature>
<dbReference type="Gene3D" id="1.10.510.10">
    <property type="entry name" value="Transferase(Phosphotransferase) domain 1"/>
    <property type="match status" value="1"/>
</dbReference>
<organism evidence="5 6">
    <name type="scientific">Gonapodya prolifera (strain JEL478)</name>
    <name type="common">Monoblepharis prolifera</name>
    <dbReference type="NCBI Taxonomy" id="1344416"/>
    <lineage>
        <taxon>Eukaryota</taxon>
        <taxon>Fungi</taxon>
        <taxon>Fungi incertae sedis</taxon>
        <taxon>Chytridiomycota</taxon>
        <taxon>Chytridiomycota incertae sedis</taxon>
        <taxon>Monoblepharidomycetes</taxon>
        <taxon>Monoblepharidales</taxon>
        <taxon>Gonapodyaceae</taxon>
        <taxon>Gonapodya</taxon>
    </lineage>
</organism>
<evidence type="ECO:0000313" key="5">
    <source>
        <dbReference type="EMBL" id="KXS19307.1"/>
    </source>
</evidence>
<dbReference type="GO" id="GO:0005829">
    <property type="term" value="C:cytosol"/>
    <property type="evidence" value="ECO:0007669"/>
    <property type="project" value="TreeGrafter"/>
</dbReference>
<feature type="domain" description="Protein kinase" evidence="4">
    <location>
        <begin position="1"/>
        <end position="215"/>
    </location>
</feature>
<evidence type="ECO:0000256" key="3">
    <source>
        <dbReference type="SAM" id="MobiDB-lite"/>
    </source>
</evidence>
<keyword evidence="2" id="KW-0067">ATP-binding</keyword>
<keyword evidence="5" id="KW-0808">Transferase</keyword>
<feature type="compositionally biased region" description="Basic and acidic residues" evidence="3">
    <location>
        <begin position="328"/>
        <end position="341"/>
    </location>
</feature>
<dbReference type="PROSITE" id="PS50011">
    <property type="entry name" value="PROTEIN_KINASE_DOM"/>
    <property type="match status" value="1"/>
</dbReference>
<dbReference type="GO" id="GO:0005524">
    <property type="term" value="F:ATP binding"/>
    <property type="evidence" value="ECO:0007669"/>
    <property type="project" value="UniProtKB-KW"/>
</dbReference>
<dbReference type="GO" id="GO:0045719">
    <property type="term" value="P:negative regulation of glycogen biosynthetic process"/>
    <property type="evidence" value="ECO:0007669"/>
    <property type="project" value="TreeGrafter"/>
</dbReference>
<name>A0A139ARD2_GONPJ</name>
<evidence type="ECO:0000256" key="1">
    <source>
        <dbReference type="ARBA" id="ARBA00022741"/>
    </source>
</evidence>
<evidence type="ECO:0000313" key="6">
    <source>
        <dbReference type="Proteomes" id="UP000070544"/>
    </source>
</evidence>
<keyword evidence="5" id="KW-0418">Kinase</keyword>
<dbReference type="PROSITE" id="PS00108">
    <property type="entry name" value="PROTEIN_KINASE_ST"/>
    <property type="match status" value="1"/>
</dbReference>
<dbReference type="GO" id="GO:0004674">
    <property type="term" value="F:protein serine/threonine kinase activity"/>
    <property type="evidence" value="ECO:0007669"/>
    <property type="project" value="TreeGrafter"/>
</dbReference>
<gene>
    <name evidence="5" type="ORF">M427DRAFT_473810</name>
</gene>
<dbReference type="EMBL" id="KQ965739">
    <property type="protein sequence ID" value="KXS19307.1"/>
    <property type="molecule type" value="Genomic_DNA"/>
</dbReference>
<dbReference type="PANTHER" id="PTHR24346:SF51">
    <property type="entry name" value="PAS DOMAIN-CONTAINING SERINE_THREONINE-PROTEIN KINASE"/>
    <property type="match status" value="1"/>
</dbReference>
<dbReference type="SUPFAM" id="SSF56112">
    <property type="entry name" value="Protein kinase-like (PK-like)"/>
    <property type="match status" value="1"/>
</dbReference>
<keyword evidence="6" id="KW-1185">Reference proteome</keyword>
<sequence length="369" mass="41379">MLHRVQQNPLLHPSLHPNLSFHPRPVRERRVNLRDLYACLKAHQPRLSGDTIRDIFRQIVEVVWYLHRECGVTHGDLKLQNLLVDAHYTVKAADFSAMKFIRDGRVKRFAGAPMFGAPEALNGNFDGVLNDVWGMGVILYMMRFGPDREPEFVGYGIPGVTSSQTASRAPGRNGDIIWPVTEEVDEDLKDLIQWLLAREAIRRPSLEEILAHPYVSGAWDYPGRRTRETRDHVTTHANLPKEASSSAPRQYTTIGAPNPSRPPTSSRHTSPPNPFELAEIPIQAPPRQQPNPRAPPTMHPNSSPPPQVPSDHCVPGSTPSMTTVEEMEVCRTPERTRRAQRETGSAVGFGKSKFFGGSLTSWFGRKPYS</sequence>
<dbReference type="InterPro" id="IPR008271">
    <property type="entry name" value="Ser/Thr_kinase_AS"/>
</dbReference>
<dbReference type="Proteomes" id="UP000070544">
    <property type="component" value="Unassembled WGS sequence"/>
</dbReference>
<dbReference type="GO" id="GO:0005634">
    <property type="term" value="C:nucleus"/>
    <property type="evidence" value="ECO:0007669"/>
    <property type="project" value="TreeGrafter"/>
</dbReference>
<reference evidence="5 6" key="1">
    <citation type="journal article" date="2015" name="Genome Biol. Evol.">
        <title>Phylogenomic analyses indicate that early fungi evolved digesting cell walls of algal ancestors of land plants.</title>
        <authorList>
            <person name="Chang Y."/>
            <person name="Wang S."/>
            <person name="Sekimoto S."/>
            <person name="Aerts A.L."/>
            <person name="Choi C."/>
            <person name="Clum A."/>
            <person name="LaButti K.M."/>
            <person name="Lindquist E.A."/>
            <person name="Yee Ngan C."/>
            <person name="Ohm R.A."/>
            <person name="Salamov A.A."/>
            <person name="Grigoriev I.V."/>
            <person name="Spatafora J.W."/>
            <person name="Berbee M.L."/>
        </authorList>
    </citation>
    <scope>NUCLEOTIDE SEQUENCE [LARGE SCALE GENOMIC DNA]</scope>
    <source>
        <strain evidence="5 6">JEL478</strain>
    </source>
</reference>
<keyword evidence="1" id="KW-0547">Nucleotide-binding</keyword>
<proteinExistence type="predicted"/>
<dbReference type="GO" id="GO:0035556">
    <property type="term" value="P:intracellular signal transduction"/>
    <property type="evidence" value="ECO:0007669"/>
    <property type="project" value="TreeGrafter"/>
</dbReference>
<feature type="compositionally biased region" description="Pro residues" evidence="3">
    <location>
        <begin position="283"/>
        <end position="308"/>
    </location>
</feature>
<dbReference type="SMART" id="SM00220">
    <property type="entry name" value="S_TKc"/>
    <property type="match status" value="1"/>
</dbReference>
<feature type="compositionally biased region" description="Polar residues" evidence="3">
    <location>
        <begin position="243"/>
        <end position="255"/>
    </location>
</feature>